<protein>
    <submittedName>
        <fullName evidence="2">Adenosine deaminase</fullName>
        <ecNumber evidence="2">3.5.4.4</ecNumber>
    </submittedName>
</protein>
<dbReference type="PROSITE" id="PS51257">
    <property type="entry name" value="PROKAR_LIPOPROTEIN"/>
    <property type="match status" value="1"/>
</dbReference>
<feature type="chain" id="PRO_5002666062" evidence="1">
    <location>
        <begin position="25"/>
        <end position="121"/>
    </location>
</feature>
<sequence>MKLVYTSIAVAALSLSGCASIMTAEQQSINVTVSNGQSAEVTIDDKTITAPGMITVLRDGKDKVVKTKADGCDNVTVIKKSVTPIFFGNIVIGGFLGSTTDNATGKMWDYQESVQVNCATK</sequence>
<gene>
    <name evidence="2" type="ORF">PTD2_09484</name>
</gene>
<accession>A4CFD0</accession>
<keyword evidence="1" id="KW-0732">Signal</keyword>
<name>A4CFD0_9GAMM</name>
<evidence type="ECO:0000313" key="2">
    <source>
        <dbReference type="EMBL" id="EAR26568.1"/>
    </source>
</evidence>
<comment type="caution">
    <text evidence="2">The sequence shown here is derived from an EMBL/GenBank/DDBJ whole genome shotgun (WGS) entry which is preliminary data.</text>
</comment>
<organism evidence="2 3">
    <name type="scientific">Pseudoalteromonas tunicata D2</name>
    <dbReference type="NCBI Taxonomy" id="87626"/>
    <lineage>
        <taxon>Bacteria</taxon>
        <taxon>Pseudomonadati</taxon>
        <taxon>Pseudomonadota</taxon>
        <taxon>Gammaproteobacteria</taxon>
        <taxon>Alteromonadales</taxon>
        <taxon>Pseudoalteromonadaceae</taxon>
        <taxon>Pseudoalteromonas</taxon>
    </lineage>
</organism>
<keyword evidence="3" id="KW-1185">Reference proteome</keyword>
<keyword evidence="2" id="KW-0378">Hydrolase</keyword>
<dbReference type="EC" id="3.5.4.4" evidence="2"/>
<dbReference type="AlphaFoldDB" id="A4CFD0"/>
<dbReference type="Proteomes" id="UP000006201">
    <property type="component" value="Unassembled WGS sequence"/>
</dbReference>
<reference evidence="2 3" key="1">
    <citation type="submission" date="2006-02" db="EMBL/GenBank/DDBJ databases">
        <authorList>
            <person name="Moran M.A."/>
            <person name="Kjelleberg S."/>
            <person name="Egan S."/>
            <person name="Saunders N."/>
            <person name="Thomas T."/>
            <person name="Ferriera S."/>
            <person name="Johnson J."/>
            <person name="Kravitz S."/>
            <person name="Halpern A."/>
            <person name="Remington K."/>
            <person name="Beeson K."/>
            <person name="Tran B."/>
            <person name="Rogers Y.-H."/>
            <person name="Friedman R."/>
            <person name="Venter J.C."/>
        </authorList>
    </citation>
    <scope>NUCLEOTIDE SEQUENCE [LARGE SCALE GENOMIC DNA]</scope>
    <source>
        <strain evidence="2 3">D2</strain>
    </source>
</reference>
<feature type="signal peptide" evidence="1">
    <location>
        <begin position="1"/>
        <end position="24"/>
    </location>
</feature>
<proteinExistence type="predicted"/>
<dbReference type="eggNOG" id="ENOG5032W45">
    <property type="taxonomic scope" value="Bacteria"/>
</dbReference>
<dbReference type="HOGENOM" id="CLU_2036032_0_0_6"/>
<dbReference type="EMBL" id="AAOH01000012">
    <property type="protein sequence ID" value="EAR26568.1"/>
    <property type="molecule type" value="Genomic_DNA"/>
</dbReference>
<dbReference type="STRING" id="87626.PTD2_09484"/>
<dbReference type="RefSeq" id="WP_009839271.1">
    <property type="nucleotide sequence ID" value="NZ_AAOH01000012.1"/>
</dbReference>
<evidence type="ECO:0000256" key="1">
    <source>
        <dbReference type="SAM" id="SignalP"/>
    </source>
</evidence>
<evidence type="ECO:0000313" key="3">
    <source>
        <dbReference type="Proteomes" id="UP000006201"/>
    </source>
</evidence>
<dbReference type="OrthoDB" id="194242at2"/>
<dbReference type="GO" id="GO:0016787">
    <property type="term" value="F:hydrolase activity"/>
    <property type="evidence" value="ECO:0007669"/>
    <property type="project" value="UniProtKB-KW"/>
</dbReference>